<dbReference type="AlphaFoldDB" id="A0AAJ6M0K8"/>
<dbReference type="EMBL" id="JACYWZ010000002">
    <property type="protein sequence ID" value="MBD8769332.1"/>
    <property type="molecule type" value="Genomic_DNA"/>
</dbReference>
<reference evidence="3" key="2">
    <citation type="submission" date="2023-09" db="EMBL/GenBank/DDBJ databases">
        <title>First report of Pseudomonas coleopterorum DJ13 causing leaf spot on Rhododendron pulchrum Sweet in China.</title>
        <authorList>
            <person name="Zhang Y."/>
        </authorList>
    </citation>
    <scope>NUCLEOTIDE SEQUENCE</scope>
    <source>
        <strain evidence="3">DJ13</strain>
    </source>
</reference>
<evidence type="ECO:0000313" key="2">
    <source>
        <dbReference type="EMBL" id="MBD8769332.1"/>
    </source>
</evidence>
<evidence type="ECO:0000313" key="4">
    <source>
        <dbReference type="Proteomes" id="UP000620025"/>
    </source>
</evidence>
<dbReference type="Gene3D" id="3.10.129.10">
    <property type="entry name" value="Hotdog Thioesterase"/>
    <property type="match status" value="1"/>
</dbReference>
<dbReference type="SUPFAM" id="SSF54637">
    <property type="entry name" value="Thioesterase/thiol ester dehydrase-isomerase"/>
    <property type="match status" value="1"/>
</dbReference>
<keyword evidence="4" id="KW-1185">Reference proteome</keyword>
<organism evidence="3 5">
    <name type="scientific">Pseudomonas coleopterorum</name>
    <dbReference type="NCBI Taxonomy" id="1605838"/>
    <lineage>
        <taxon>Bacteria</taxon>
        <taxon>Pseudomonadati</taxon>
        <taxon>Pseudomonadota</taxon>
        <taxon>Gammaproteobacteria</taxon>
        <taxon>Pseudomonadales</taxon>
        <taxon>Pseudomonadaceae</taxon>
        <taxon>Pseudomonas</taxon>
    </lineage>
</organism>
<gene>
    <name evidence="2" type="ORF">IFT38_07225</name>
    <name evidence="3" type="ORF">RI108_01795</name>
</gene>
<dbReference type="Proteomes" id="UP001258207">
    <property type="component" value="Chromosome"/>
</dbReference>
<proteinExistence type="predicted"/>
<sequence>MSEIQALERLLHHDIPLTGDMGLRVRAWDNHCLRLHVPLAPNVNHKSTMFGGSLYCAAVLAGWGWLHLRLGEAGLSGGHIVIQQGQIDYPLPVAGDALAVCENIDEALWQRFLKTYRRHGRARLQLQTQVLDGERCAVTFSGQYVVVAHTPPAPA</sequence>
<name>A0AAJ6M0K8_9PSED</name>
<evidence type="ECO:0000259" key="1">
    <source>
        <dbReference type="Pfam" id="PF09500"/>
    </source>
</evidence>
<evidence type="ECO:0000313" key="3">
    <source>
        <dbReference type="EMBL" id="WNC10186.1"/>
    </source>
</evidence>
<protein>
    <submittedName>
        <fullName evidence="3">Thioesterase domain-containing protein</fullName>
    </submittedName>
</protein>
<accession>A0AAJ6M0K8</accession>
<dbReference type="EMBL" id="CP134081">
    <property type="protein sequence ID" value="WNC10186.1"/>
    <property type="molecule type" value="Genomic_DNA"/>
</dbReference>
<evidence type="ECO:0000313" key="5">
    <source>
        <dbReference type="Proteomes" id="UP001258207"/>
    </source>
</evidence>
<dbReference type="Pfam" id="PF09500">
    <property type="entry name" value="YiiD_C"/>
    <property type="match status" value="1"/>
</dbReference>
<dbReference type="InterPro" id="IPR029069">
    <property type="entry name" value="HotDog_dom_sf"/>
</dbReference>
<dbReference type="InterPro" id="IPR012660">
    <property type="entry name" value="YiiD_C"/>
</dbReference>
<reference evidence="2 4" key="1">
    <citation type="journal article" date="2020" name="FEMS Microbiol. Ecol.">
        <title>Temporal dynamics of bacterial communities during seed development and maturation.</title>
        <authorList>
            <person name="Chesneau G."/>
            <person name="Torres-Cortes G."/>
            <person name="Briand M."/>
            <person name="Darrasse A."/>
            <person name="Preveaux A."/>
            <person name="Marais C."/>
            <person name="Jacques M.A."/>
            <person name="Shade A."/>
            <person name="Barret M."/>
        </authorList>
    </citation>
    <scope>NUCLEOTIDE SEQUENCE [LARGE SCALE GENOMIC DNA]</scope>
    <source>
        <strain evidence="2 4">CFBP13599</strain>
    </source>
</reference>
<dbReference type="NCBIfam" id="TIGR02447">
    <property type="entry name" value="yiiD_Cterm"/>
    <property type="match status" value="1"/>
</dbReference>
<dbReference type="RefSeq" id="WP_049861438.1">
    <property type="nucleotide sequence ID" value="NZ_CP134081.1"/>
</dbReference>
<feature type="domain" description="Thioesterase putative" evidence="1">
    <location>
        <begin position="5"/>
        <end position="147"/>
    </location>
</feature>
<dbReference type="Proteomes" id="UP000620025">
    <property type="component" value="Unassembled WGS sequence"/>
</dbReference>